<evidence type="ECO:0000259" key="2">
    <source>
        <dbReference type="PROSITE" id="PS51084"/>
    </source>
</evidence>
<dbReference type="EMBL" id="KZ825838">
    <property type="protein sequence ID" value="PYH96378.1"/>
    <property type="molecule type" value="Genomic_DNA"/>
</dbReference>
<dbReference type="SUPFAM" id="SSF54197">
    <property type="entry name" value="HIT-like"/>
    <property type="match status" value="2"/>
</dbReference>
<dbReference type="Proteomes" id="UP000247810">
    <property type="component" value="Unassembled WGS sequence"/>
</dbReference>
<dbReference type="PROSITE" id="PS51084">
    <property type="entry name" value="HIT_2"/>
    <property type="match status" value="1"/>
</dbReference>
<dbReference type="Pfam" id="PF01230">
    <property type="entry name" value="HIT"/>
    <property type="match status" value="1"/>
</dbReference>
<dbReference type="PANTHER" id="PTHR46648:SF1">
    <property type="entry name" value="ADENOSINE 5'-MONOPHOSPHORAMIDASE HNT1"/>
    <property type="match status" value="1"/>
</dbReference>
<dbReference type="InterPro" id="IPR011146">
    <property type="entry name" value="HIT-like"/>
</dbReference>
<keyword evidence="4" id="KW-1185">Reference proteome</keyword>
<dbReference type="InterPro" id="IPR036265">
    <property type="entry name" value="HIT-like_sf"/>
</dbReference>
<sequence>MAPPPPTEIYHDTHLTLILSPHPTTPGHAFATLHTHTQTQTPTLFSLPKPTFITILTTLRRISHTLRTHYTVQRCALITTGGAHLSLLPLHGLTPTWQPVTNPKKTFHDVHYPGYLTSQDAPLMPTAQLNEIAHTIRSHAPTPALKHDCTFHGPADDANIFARIVRGEAQQWRVWEDDHHVAFLTPFPNTVGFTVLVPRAHLASDILGLEEGAYARLMGAAYELAGVLKRAFGLERCGMVFEGFEIDYAHVKLIPVHGAGGDVGVGEVLREECREIYPGYVSSLPGPPVADYEGLVRRAGEVRREVLGG</sequence>
<protein>
    <submittedName>
        <fullName evidence="3">L-asparaginase</fullName>
    </submittedName>
</protein>
<proteinExistence type="predicted"/>
<dbReference type="PANTHER" id="PTHR46648">
    <property type="entry name" value="HIT FAMILY PROTEIN 1"/>
    <property type="match status" value="1"/>
</dbReference>
<dbReference type="GO" id="GO:0009117">
    <property type="term" value="P:nucleotide metabolic process"/>
    <property type="evidence" value="ECO:0007669"/>
    <property type="project" value="TreeGrafter"/>
</dbReference>
<dbReference type="AlphaFoldDB" id="A0A319E6P1"/>
<comment type="caution">
    <text evidence="1">Lacks conserved residue(s) required for the propagation of feature annotation.</text>
</comment>
<accession>A0A319E6P1</accession>
<evidence type="ECO:0000313" key="4">
    <source>
        <dbReference type="Proteomes" id="UP000247810"/>
    </source>
</evidence>
<evidence type="ECO:0000313" key="3">
    <source>
        <dbReference type="EMBL" id="PYH96378.1"/>
    </source>
</evidence>
<dbReference type="STRING" id="1448320.A0A319E6P1"/>
<name>A0A319E6P1_9EURO</name>
<dbReference type="OrthoDB" id="2262349at2759"/>
<organism evidence="3 4">
    <name type="scientific">Aspergillus ellipticus CBS 707.79</name>
    <dbReference type="NCBI Taxonomy" id="1448320"/>
    <lineage>
        <taxon>Eukaryota</taxon>
        <taxon>Fungi</taxon>
        <taxon>Dikarya</taxon>
        <taxon>Ascomycota</taxon>
        <taxon>Pezizomycotina</taxon>
        <taxon>Eurotiomycetes</taxon>
        <taxon>Eurotiomycetidae</taxon>
        <taxon>Eurotiales</taxon>
        <taxon>Aspergillaceae</taxon>
        <taxon>Aspergillus</taxon>
        <taxon>Aspergillus subgen. Circumdati</taxon>
    </lineage>
</organism>
<dbReference type="InterPro" id="IPR001310">
    <property type="entry name" value="Histidine_triad_HIT"/>
</dbReference>
<dbReference type="GO" id="GO:0003824">
    <property type="term" value="F:catalytic activity"/>
    <property type="evidence" value="ECO:0007669"/>
    <property type="project" value="InterPro"/>
</dbReference>
<reference evidence="3 4" key="1">
    <citation type="submission" date="2018-02" db="EMBL/GenBank/DDBJ databases">
        <title>The genomes of Aspergillus section Nigri reveals drivers in fungal speciation.</title>
        <authorList>
            <consortium name="DOE Joint Genome Institute"/>
            <person name="Vesth T.C."/>
            <person name="Nybo J."/>
            <person name="Theobald S."/>
            <person name="Brandl J."/>
            <person name="Frisvad J.C."/>
            <person name="Nielsen K.F."/>
            <person name="Lyhne E.K."/>
            <person name="Kogle M.E."/>
            <person name="Kuo A."/>
            <person name="Riley R."/>
            <person name="Clum A."/>
            <person name="Nolan M."/>
            <person name="Lipzen A."/>
            <person name="Salamov A."/>
            <person name="Henrissat B."/>
            <person name="Wiebenga A."/>
            <person name="De vries R.P."/>
            <person name="Grigoriev I.V."/>
            <person name="Mortensen U.H."/>
            <person name="Andersen M.R."/>
            <person name="Baker S.E."/>
        </authorList>
    </citation>
    <scope>NUCLEOTIDE SEQUENCE [LARGE SCALE GENOMIC DNA]</scope>
    <source>
        <strain evidence="3 4">CBS 707.79</strain>
    </source>
</reference>
<gene>
    <name evidence="3" type="ORF">BO71DRAFT_375451</name>
</gene>
<dbReference type="VEuPathDB" id="FungiDB:BO71DRAFT_375451"/>
<dbReference type="Gene3D" id="3.30.428.10">
    <property type="entry name" value="HIT-like"/>
    <property type="match status" value="1"/>
</dbReference>
<evidence type="ECO:0000256" key="1">
    <source>
        <dbReference type="PROSITE-ProRule" id="PRU00464"/>
    </source>
</evidence>
<feature type="domain" description="HIT" evidence="2">
    <location>
        <begin position="160"/>
        <end position="265"/>
    </location>
</feature>